<dbReference type="Pfam" id="PF02493">
    <property type="entry name" value="MORN"/>
    <property type="match status" value="5"/>
</dbReference>
<protein>
    <submittedName>
        <fullName evidence="2">Junctophilin-3-like</fullName>
    </submittedName>
</protein>
<gene>
    <name evidence="2" type="ORF">F511_44230</name>
</gene>
<dbReference type="SUPFAM" id="SSF82185">
    <property type="entry name" value="Histone H3 K4-specific methyltransferase SET7/9 N-terminal domain"/>
    <property type="match status" value="2"/>
</dbReference>
<organism evidence="2 3">
    <name type="scientific">Dorcoceras hygrometricum</name>
    <dbReference type="NCBI Taxonomy" id="472368"/>
    <lineage>
        <taxon>Eukaryota</taxon>
        <taxon>Viridiplantae</taxon>
        <taxon>Streptophyta</taxon>
        <taxon>Embryophyta</taxon>
        <taxon>Tracheophyta</taxon>
        <taxon>Spermatophyta</taxon>
        <taxon>Magnoliopsida</taxon>
        <taxon>eudicotyledons</taxon>
        <taxon>Gunneridae</taxon>
        <taxon>Pentapetalae</taxon>
        <taxon>asterids</taxon>
        <taxon>lamiids</taxon>
        <taxon>Lamiales</taxon>
        <taxon>Gesneriaceae</taxon>
        <taxon>Didymocarpoideae</taxon>
        <taxon>Trichosporeae</taxon>
        <taxon>Loxocarpinae</taxon>
        <taxon>Dorcoceras</taxon>
    </lineage>
</organism>
<dbReference type="PANTHER" id="PTHR23084:SF176">
    <property type="entry name" value="HISTONE H3 K4-SPECIFIC METHYLTRANSFERASE SET7_9 FAMILY PROTEIN"/>
    <property type="match status" value="1"/>
</dbReference>
<dbReference type="PANTHER" id="PTHR23084">
    <property type="entry name" value="PHOSPHATIDYLINOSITOL-4-PHOSPHATE 5-KINASE RELATED"/>
    <property type="match status" value="1"/>
</dbReference>
<dbReference type="EMBL" id="KV021392">
    <property type="protein sequence ID" value="KZV14198.1"/>
    <property type="molecule type" value="Genomic_DNA"/>
</dbReference>
<proteinExistence type="predicted"/>
<dbReference type="InterPro" id="IPR003409">
    <property type="entry name" value="MORN"/>
</dbReference>
<evidence type="ECO:0000256" key="1">
    <source>
        <dbReference type="ARBA" id="ARBA00022737"/>
    </source>
</evidence>
<evidence type="ECO:0000313" key="2">
    <source>
        <dbReference type="EMBL" id="KZV14198.1"/>
    </source>
</evidence>
<dbReference type="AlphaFoldDB" id="A0A2Z6ZY28"/>
<dbReference type="Proteomes" id="UP000250235">
    <property type="component" value="Unassembled WGS sequence"/>
</dbReference>
<accession>A0A2Z6ZY28</accession>
<keyword evidence="3" id="KW-1185">Reference proteome</keyword>
<reference evidence="2 3" key="1">
    <citation type="journal article" date="2015" name="Proc. Natl. Acad. Sci. U.S.A.">
        <title>The resurrection genome of Boea hygrometrica: A blueprint for survival of dehydration.</title>
        <authorList>
            <person name="Xiao L."/>
            <person name="Yang G."/>
            <person name="Zhang L."/>
            <person name="Yang X."/>
            <person name="Zhao S."/>
            <person name="Ji Z."/>
            <person name="Zhou Q."/>
            <person name="Hu M."/>
            <person name="Wang Y."/>
            <person name="Chen M."/>
            <person name="Xu Y."/>
            <person name="Jin H."/>
            <person name="Xiao X."/>
            <person name="Hu G."/>
            <person name="Bao F."/>
            <person name="Hu Y."/>
            <person name="Wan P."/>
            <person name="Li L."/>
            <person name="Deng X."/>
            <person name="Kuang T."/>
            <person name="Xiang C."/>
            <person name="Zhu J.K."/>
            <person name="Oliver M.J."/>
            <person name="He Y."/>
        </authorList>
    </citation>
    <scope>NUCLEOTIDE SEQUENCE [LARGE SCALE GENOMIC DNA]</scope>
    <source>
        <strain evidence="3">cv. XS01</strain>
    </source>
</reference>
<keyword evidence="1" id="KW-0677">Repeat</keyword>
<sequence>MAISLFFASPIKASIRKNFSIYMNLCDDYVGRVRISCFGSKSPSKPLQWFIAEPGIGKTEKKQSMKKILYDGGYDGYGIENWARGSRYKGQYRQRLRHGYGVYKFYMGDTNAGEWCNGQSNGIGEQICADGISYIGEFKGGVKHGLGCYHFRNGDRYTGEYFGDKMHGFGVYQFANGHLYEGSWHEGGKQGYGMYTFRNGTRILNCATTNRSRNA</sequence>
<dbReference type="GO" id="GO:0016020">
    <property type="term" value="C:membrane"/>
    <property type="evidence" value="ECO:0007669"/>
    <property type="project" value="UniProtKB-ARBA"/>
</dbReference>
<evidence type="ECO:0000313" key="3">
    <source>
        <dbReference type="Proteomes" id="UP000250235"/>
    </source>
</evidence>
<dbReference type="FunFam" id="2.20.110.10:FF:000002">
    <property type="entry name" value="Phosphatidylinositol 4-phosphate 5-kinase 8"/>
    <property type="match status" value="2"/>
</dbReference>
<dbReference type="Gene3D" id="2.20.110.10">
    <property type="entry name" value="Histone H3 K4-specific methyltransferase SET7/9 N-terminal domain"/>
    <property type="match status" value="2"/>
</dbReference>
<dbReference type="OrthoDB" id="437960at2759"/>
<name>A0A2Z6ZY28_9LAMI</name>
<dbReference type="SMART" id="SM00698">
    <property type="entry name" value="MORN"/>
    <property type="match status" value="5"/>
</dbReference>